<gene>
    <name evidence="1" type="ORF">FF100_13455</name>
</gene>
<dbReference type="Proteomes" id="UP000305267">
    <property type="component" value="Unassembled WGS sequence"/>
</dbReference>
<name>A0A5C4LFZ7_9HYPH</name>
<accession>A0A5C4LFZ7</accession>
<evidence type="ECO:0000313" key="1">
    <source>
        <dbReference type="EMBL" id="TNC12679.1"/>
    </source>
</evidence>
<organism evidence="1 2">
    <name type="scientific">Methylobacterium terricola</name>
    <dbReference type="NCBI Taxonomy" id="2583531"/>
    <lineage>
        <taxon>Bacteria</taxon>
        <taxon>Pseudomonadati</taxon>
        <taxon>Pseudomonadota</taxon>
        <taxon>Alphaproteobacteria</taxon>
        <taxon>Hyphomicrobiales</taxon>
        <taxon>Methylobacteriaceae</taxon>
        <taxon>Methylobacterium</taxon>
    </lineage>
</organism>
<evidence type="ECO:0000313" key="2">
    <source>
        <dbReference type="Proteomes" id="UP000305267"/>
    </source>
</evidence>
<dbReference type="AlphaFoldDB" id="A0A5C4LFZ7"/>
<dbReference type="OrthoDB" id="9832584at2"/>
<keyword evidence="2" id="KW-1185">Reference proteome</keyword>
<reference evidence="1 2" key="1">
    <citation type="submission" date="2019-06" db="EMBL/GenBank/DDBJ databases">
        <title>Genome of Methylobacterium sp. 17Sr1-39.</title>
        <authorList>
            <person name="Seo T."/>
        </authorList>
    </citation>
    <scope>NUCLEOTIDE SEQUENCE [LARGE SCALE GENOMIC DNA]</scope>
    <source>
        <strain evidence="1 2">17Sr1-39</strain>
    </source>
</reference>
<protein>
    <submittedName>
        <fullName evidence="1">Uncharacterized protein</fullName>
    </submittedName>
</protein>
<proteinExistence type="predicted"/>
<dbReference type="RefSeq" id="WP_139036219.1">
    <property type="nucleotide sequence ID" value="NZ_VDDA01000005.1"/>
</dbReference>
<dbReference type="EMBL" id="VDDA01000005">
    <property type="protein sequence ID" value="TNC12679.1"/>
    <property type="molecule type" value="Genomic_DNA"/>
</dbReference>
<sequence>MAAFRSLKTAPGAVVVQMGRNVVVLPTEAISLKRAKRIAEHTRGLMLGNHFVEAMQDMGFTLSCELVETLYALDGAEGDFDKVTRLNDEADRFAISLQQFEKHPFVFIHHDREEMMTQIVPMRDLKKMDDFKAWKAGLPSPRDRELMGFEPMLV</sequence>
<comment type="caution">
    <text evidence="1">The sequence shown here is derived from an EMBL/GenBank/DDBJ whole genome shotgun (WGS) entry which is preliminary data.</text>
</comment>